<dbReference type="SMART" id="SM00387">
    <property type="entry name" value="HATPase_c"/>
    <property type="match status" value="1"/>
</dbReference>
<dbReference type="Gene3D" id="3.30.565.10">
    <property type="entry name" value="Histidine kinase-like ATPase, C-terminal domain"/>
    <property type="match status" value="1"/>
</dbReference>
<dbReference type="Proteomes" id="UP000291591">
    <property type="component" value="Unassembled WGS sequence"/>
</dbReference>
<dbReference type="InterPro" id="IPR003594">
    <property type="entry name" value="HATPase_dom"/>
</dbReference>
<dbReference type="OrthoDB" id="5125370at2"/>
<feature type="transmembrane region" description="Helical" evidence="7">
    <location>
        <begin position="165"/>
        <end position="187"/>
    </location>
</feature>
<dbReference type="GO" id="GO:0000160">
    <property type="term" value="P:phosphorelay signal transduction system"/>
    <property type="evidence" value="ECO:0007669"/>
    <property type="project" value="UniProtKB-KW"/>
</dbReference>
<evidence type="ECO:0000256" key="3">
    <source>
        <dbReference type="ARBA" id="ARBA00022679"/>
    </source>
</evidence>
<feature type="transmembrane region" description="Helical" evidence="7">
    <location>
        <begin position="59"/>
        <end position="79"/>
    </location>
</feature>
<keyword evidence="7" id="KW-0472">Membrane</keyword>
<evidence type="ECO:0000313" key="9">
    <source>
        <dbReference type="EMBL" id="RZT83928.1"/>
    </source>
</evidence>
<keyword evidence="3" id="KW-0808">Transferase</keyword>
<evidence type="ECO:0000256" key="1">
    <source>
        <dbReference type="ARBA" id="ARBA00000085"/>
    </source>
</evidence>
<comment type="catalytic activity">
    <reaction evidence="1">
        <text>ATP + protein L-histidine = ADP + protein N-phospho-L-histidine.</text>
        <dbReference type="EC" id="2.7.13.3"/>
    </reaction>
</comment>
<feature type="domain" description="Histidine kinase/HSP90-like ATPase" evidence="8">
    <location>
        <begin position="303"/>
        <end position="397"/>
    </location>
</feature>
<feature type="transmembrane region" description="Helical" evidence="7">
    <location>
        <begin position="114"/>
        <end position="132"/>
    </location>
</feature>
<dbReference type="InterPro" id="IPR004358">
    <property type="entry name" value="Sig_transdc_His_kin-like_C"/>
</dbReference>
<evidence type="ECO:0000256" key="7">
    <source>
        <dbReference type="SAM" id="Phobius"/>
    </source>
</evidence>
<dbReference type="InterPro" id="IPR036890">
    <property type="entry name" value="HATPase_C_sf"/>
</dbReference>
<evidence type="ECO:0000256" key="6">
    <source>
        <dbReference type="SAM" id="MobiDB-lite"/>
    </source>
</evidence>
<comment type="caution">
    <text evidence="9">The sequence shown here is derived from an EMBL/GenBank/DDBJ whole genome shotgun (WGS) entry which is preliminary data.</text>
</comment>
<dbReference type="GO" id="GO:0004673">
    <property type="term" value="F:protein histidine kinase activity"/>
    <property type="evidence" value="ECO:0007669"/>
    <property type="project" value="UniProtKB-EC"/>
</dbReference>
<dbReference type="CDD" id="cd16917">
    <property type="entry name" value="HATPase_UhpB-NarQ-NarX-like"/>
    <property type="match status" value="1"/>
</dbReference>
<dbReference type="InterPro" id="IPR050482">
    <property type="entry name" value="Sensor_HK_TwoCompSys"/>
</dbReference>
<keyword evidence="7" id="KW-0812">Transmembrane</keyword>
<proteinExistence type="predicted"/>
<dbReference type="EC" id="2.7.13.3" evidence="2"/>
<keyword evidence="5" id="KW-0902">Two-component regulatory system</keyword>
<gene>
    <name evidence="9" type="ORF">EV383_0756</name>
</gene>
<evidence type="ECO:0000256" key="5">
    <source>
        <dbReference type="ARBA" id="ARBA00023012"/>
    </source>
</evidence>
<organism evidence="9 10">
    <name type="scientific">Pseudonocardia sediminis</name>
    <dbReference type="NCBI Taxonomy" id="1397368"/>
    <lineage>
        <taxon>Bacteria</taxon>
        <taxon>Bacillati</taxon>
        <taxon>Actinomycetota</taxon>
        <taxon>Actinomycetes</taxon>
        <taxon>Pseudonocardiales</taxon>
        <taxon>Pseudonocardiaceae</taxon>
        <taxon>Pseudonocardia</taxon>
    </lineage>
</organism>
<feature type="transmembrane region" description="Helical" evidence="7">
    <location>
        <begin position="91"/>
        <end position="108"/>
    </location>
</feature>
<dbReference type="AlphaFoldDB" id="A0A4Q7USW4"/>
<name>A0A4Q7USW4_PSEST</name>
<protein>
    <recommendedName>
        <fullName evidence="2">histidine kinase</fullName>
        <ecNumber evidence="2">2.7.13.3</ecNumber>
    </recommendedName>
</protein>
<evidence type="ECO:0000256" key="4">
    <source>
        <dbReference type="ARBA" id="ARBA00022777"/>
    </source>
</evidence>
<feature type="transmembrane region" description="Helical" evidence="7">
    <location>
        <begin position="139"/>
        <end position="159"/>
    </location>
</feature>
<dbReference type="Pfam" id="PF02518">
    <property type="entry name" value="HATPase_c"/>
    <property type="match status" value="1"/>
</dbReference>
<dbReference type="RefSeq" id="WP_130288619.1">
    <property type="nucleotide sequence ID" value="NZ_SHKL01000001.1"/>
</dbReference>
<keyword evidence="4 9" id="KW-0418">Kinase</keyword>
<keyword evidence="10" id="KW-1185">Reference proteome</keyword>
<reference evidence="9 10" key="1">
    <citation type="submission" date="2019-02" db="EMBL/GenBank/DDBJ databases">
        <title>Sequencing the genomes of 1000 actinobacteria strains.</title>
        <authorList>
            <person name="Klenk H.-P."/>
        </authorList>
    </citation>
    <scope>NUCLEOTIDE SEQUENCE [LARGE SCALE GENOMIC DNA]</scope>
    <source>
        <strain evidence="9 10">DSM 45779</strain>
    </source>
</reference>
<sequence length="403" mass="42055">MVTDDIAHVQRRGRAPGAGTGDGLTEHQLGRLGHRYAGTARGVVGIGTAALAPLAGPPVGVAVCAAVAVLFAAWSVYYVRRMRADAPSPVWLPDLVVVGALCLAQPLLVDPDLVLVQLSWVSPIASLTVAVVQWHLRPVPAVLATLGLTACYVAGAAATASATPLAVFGAAGGAFMLVEAALSRLLWELVRRGGRLADAVMAEGFVQEQAAATEAARRAEQRRHWATVHDTAASTLLMVGFGEVSGREPWFPTQLARDVAALDREREPAGGLGEALARTLARSPLQVRVRIDGPPTPVPLPDVVVRAVDGAVGEALENVRRHAGTGTARLRARQSDEGLRVEVADDGPGFDPDAVPPGRTGLALSIRWRMTEVGGSARVRSAPGQGTEVVLEWPPSPEGTADD</sequence>
<evidence type="ECO:0000256" key="2">
    <source>
        <dbReference type="ARBA" id="ARBA00012438"/>
    </source>
</evidence>
<dbReference type="EMBL" id="SHKL01000001">
    <property type="protein sequence ID" value="RZT83928.1"/>
    <property type="molecule type" value="Genomic_DNA"/>
</dbReference>
<dbReference type="SUPFAM" id="SSF55874">
    <property type="entry name" value="ATPase domain of HSP90 chaperone/DNA topoisomerase II/histidine kinase"/>
    <property type="match status" value="1"/>
</dbReference>
<evidence type="ECO:0000313" key="10">
    <source>
        <dbReference type="Proteomes" id="UP000291591"/>
    </source>
</evidence>
<dbReference type="PRINTS" id="PR00344">
    <property type="entry name" value="BCTRLSENSOR"/>
</dbReference>
<evidence type="ECO:0000259" key="8">
    <source>
        <dbReference type="SMART" id="SM00387"/>
    </source>
</evidence>
<dbReference type="PANTHER" id="PTHR24421">
    <property type="entry name" value="NITRATE/NITRITE SENSOR PROTEIN NARX-RELATED"/>
    <property type="match status" value="1"/>
</dbReference>
<accession>A0A4Q7USW4</accession>
<feature type="region of interest" description="Disordered" evidence="6">
    <location>
        <begin position="377"/>
        <end position="403"/>
    </location>
</feature>
<keyword evidence="7" id="KW-1133">Transmembrane helix</keyword>